<comment type="caution">
    <text evidence="10">The sequence shown here is derived from an EMBL/GenBank/DDBJ whole genome shotgun (WGS) entry which is preliminary data.</text>
</comment>
<dbReference type="Gene3D" id="1.10.510.10">
    <property type="entry name" value="Transferase(Phosphotransferase) domain 1"/>
    <property type="match status" value="1"/>
</dbReference>
<dbReference type="SUPFAM" id="SSF56112">
    <property type="entry name" value="Protein kinase-like (PK-like)"/>
    <property type="match status" value="1"/>
</dbReference>
<evidence type="ECO:0000256" key="2">
    <source>
        <dbReference type="ARBA" id="ARBA00022527"/>
    </source>
</evidence>
<dbReference type="PROSITE" id="PS00107">
    <property type="entry name" value="PROTEIN_KINASE_ATP"/>
    <property type="match status" value="1"/>
</dbReference>
<evidence type="ECO:0000256" key="5">
    <source>
        <dbReference type="ARBA" id="ARBA00022777"/>
    </source>
</evidence>
<evidence type="ECO:0000313" key="11">
    <source>
        <dbReference type="Proteomes" id="UP000886523"/>
    </source>
</evidence>
<evidence type="ECO:0000256" key="6">
    <source>
        <dbReference type="ARBA" id="ARBA00022840"/>
    </source>
</evidence>
<evidence type="ECO:0000256" key="8">
    <source>
        <dbReference type="SAM" id="MobiDB-lite"/>
    </source>
</evidence>
<feature type="region of interest" description="Disordered" evidence="8">
    <location>
        <begin position="1061"/>
        <end position="1081"/>
    </location>
</feature>
<feature type="compositionally biased region" description="Basic and acidic residues" evidence="8">
    <location>
        <begin position="626"/>
        <end position="637"/>
    </location>
</feature>
<evidence type="ECO:0000256" key="1">
    <source>
        <dbReference type="ARBA" id="ARBA00006529"/>
    </source>
</evidence>
<dbReference type="EMBL" id="MU128960">
    <property type="protein sequence ID" value="KAF9514440.1"/>
    <property type="molecule type" value="Genomic_DNA"/>
</dbReference>
<dbReference type="PANTHER" id="PTHR48016">
    <property type="entry name" value="MAP KINASE KINASE KINASE SSK2-RELATED-RELATED"/>
    <property type="match status" value="1"/>
</dbReference>
<dbReference type="Pfam" id="PF00069">
    <property type="entry name" value="Pkinase"/>
    <property type="match status" value="1"/>
</dbReference>
<dbReference type="InterPro" id="IPR017441">
    <property type="entry name" value="Protein_kinase_ATP_BS"/>
</dbReference>
<dbReference type="GO" id="GO:0005524">
    <property type="term" value="F:ATP binding"/>
    <property type="evidence" value="ECO:0007669"/>
    <property type="project" value="UniProtKB-UniRule"/>
</dbReference>
<reference evidence="10" key="1">
    <citation type="journal article" date="2020" name="Nat. Commun.">
        <title>Large-scale genome sequencing of mycorrhizal fungi provides insights into the early evolution of symbiotic traits.</title>
        <authorList>
            <person name="Miyauchi S."/>
            <person name="Kiss E."/>
            <person name="Kuo A."/>
            <person name="Drula E."/>
            <person name="Kohler A."/>
            <person name="Sanchez-Garcia M."/>
            <person name="Morin E."/>
            <person name="Andreopoulos B."/>
            <person name="Barry K.W."/>
            <person name="Bonito G."/>
            <person name="Buee M."/>
            <person name="Carver A."/>
            <person name="Chen C."/>
            <person name="Cichocki N."/>
            <person name="Clum A."/>
            <person name="Culley D."/>
            <person name="Crous P.W."/>
            <person name="Fauchery L."/>
            <person name="Girlanda M."/>
            <person name="Hayes R.D."/>
            <person name="Keri Z."/>
            <person name="LaButti K."/>
            <person name="Lipzen A."/>
            <person name="Lombard V."/>
            <person name="Magnuson J."/>
            <person name="Maillard F."/>
            <person name="Murat C."/>
            <person name="Nolan M."/>
            <person name="Ohm R.A."/>
            <person name="Pangilinan J."/>
            <person name="Pereira M.F."/>
            <person name="Perotto S."/>
            <person name="Peter M."/>
            <person name="Pfister S."/>
            <person name="Riley R."/>
            <person name="Sitrit Y."/>
            <person name="Stielow J.B."/>
            <person name="Szollosi G."/>
            <person name="Zifcakova L."/>
            <person name="Stursova M."/>
            <person name="Spatafora J.W."/>
            <person name="Tedersoo L."/>
            <person name="Vaario L.M."/>
            <person name="Yamada A."/>
            <person name="Yan M."/>
            <person name="Wang P."/>
            <person name="Xu J."/>
            <person name="Bruns T."/>
            <person name="Baldrian P."/>
            <person name="Vilgalys R."/>
            <person name="Dunand C."/>
            <person name="Henrissat B."/>
            <person name="Grigoriev I.V."/>
            <person name="Hibbett D."/>
            <person name="Nagy L.G."/>
            <person name="Martin F.M."/>
        </authorList>
    </citation>
    <scope>NUCLEOTIDE SEQUENCE</scope>
    <source>
        <strain evidence="10">UP504</strain>
    </source>
</reference>
<dbReference type="PROSITE" id="PS50011">
    <property type="entry name" value="PROTEIN_KINASE_DOM"/>
    <property type="match status" value="1"/>
</dbReference>
<dbReference type="GO" id="GO:0004674">
    <property type="term" value="F:protein serine/threonine kinase activity"/>
    <property type="evidence" value="ECO:0007669"/>
    <property type="project" value="UniProtKB-KW"/>
</dbReference>
<dbReference type="SMART" id="SM00220">
    <property type="entry name" value="S_TKc"/>
    <property type="match status" value="1"/>
</dbReference>
<accession>A0A9P6AZX7</accession>
<sequence>MLQLHTANLLSQAERERLEWQTMLAFVLDGDVFRSEKTRIVRALETVEARNNARQNIWLGIRAWLRGRTDSEELQRLEFRRTRVVGAIYDEVMSFRAVTEPDPRTGLAPEEPIVQVQAILERYDTACSLYPSLRAMREDKPACSSPEFLNRIESLISWGKLYVSLQRQVRALQFWVGSETIDFTPPNASNGSSEGRKGLDGFMERILKEDSLQRTFERGALVIINTLIESTRRVVATRFDTFQELNLPSFERDLILLISFPTKLMEASLRIRLDAASRVKDPNMMVLDTLTDDFRLAIALACTLKREYEVLIAEDVEGHWKLPPCIPKGYDAVLLQSLLLFFKLLHWKLKSGAKGIHFKETEVLDAQEDIMDEVSMTIEGGAALIAEQLCGLTHRLIHRVINYFETQMQVPVAVHRGRSRVSQARGKGTYREERGAQTESTSEHALVWLGKVLESVRLRYRKLQRYARSLTQRFSNSAEYSLENINIEHFIHRLTTTDHFLVYTDVFEENGLYVVASAALRGRPRLIRDILLKAYNVRRPTPDNYESSEADDYDEPAYLLILSPSDPFMWQGFVMMLTLPEVDLNLDVQRVRLVADGTQARLAVAKSHFTSVFFDDTSDSSSTSDSDEHRDNSETARNRSRTPVHLHCIIEQQAHLPNVNRELRKINRATNKLAETIVGSVNQVRETLQGSEGYQELLENWYTFASDHGQHAQKHIEPGSFSRFARMLTKLAISWVAFICDDCDPTDRKTFRWAVTALEFAMTRTHGTNILHLPDDEFALLRQKVATCMTLLISHFDILGARSSYEASKEQERLAELRRMEGIMNHSLNGGGVGSRPVSPVSETIMENQSLRLRWKEPLSKMEELEARRYQAGSQQRNVGRVVDEEKLEDKSLLFLASSTSNISIRWQQGRFIGSGAFGSVYLAVNLDSGGLMAAKEIKFQDMTHLSNLYQQIKDELSVMEILQHPNIVEYYGIEVHRDRVFIFEEYCPGGSLATLLEHGRIEDESVLQVYTMQMLDGLAYLHSQGVVHRDIKPDNVLLDHLGVIKFVDFGASKIFTKGHHKTMGRHGKNAAAPLIDPSARRPSHSLTGTPMYMSPEIIKNDRHGRHGAMDIWSLGCVVLECATGRKPWSQNLDNEWAIMFQIGQADRAPQLPDPSQLSGLGIHFIKRCLTLNPMTRPTAEDMLNHPWMQAFRNEMEGYDHGSDSYGARPSTPGGSNTDDLLSPGEE</sequence>
<dbReference type="InterPro" id="IPR011009">
    <property type="entry name" value="Kinase-like_dom_sf"/>
</dbReference>
<proteinExistence type="inferred from homology"/>
<feature type="binding site" evidence="7">
    <location>
        <position position="936"/>
    </location>
    <ligand>
        <name>ATP</name>
        <dbReference type="ChEBI" id="CHEBI:30616"/>
    </ligand>
</feature>
<keyword evidence="6 7" id="KW-0067">ATP-binding</keyword>
<evidence type="ECO:0000313" key="10">
    <source>
        <dbReference type="EMBL" id="KAF9514440.1"/>
    </source>
</evidence>
<dbReference type="OrthoDB" id="1043025at2759"/>
<evidence type="ECO:0000259" key="9">
    <source>
        <dbReference type="PROSITE" id="PS50011"/>
    </source>
</evidence>
<keyword evidence="2" id="KW-0723">Serine/threonine-protein kinase</keyword>
<keyword evidence="5" id="KW-0418">Kinase</keyword>
<feature type="region of interest" description="Disordered" evidence="8">
    <location>
        <begin position="616"/>
        <end position="641"/>
    </location>
</feature>
<dbReference type="InterPro" id="IPR000719">
    <property type="entry name" value="Prot_kinase_dom"/>
</dbReference>
<keyword evidence="3" id="KW-0808">Transferase</keyword>
<gene>
    <name evidence="10" type="ORF">BS47DRAFT_1316779</name>
</gene>
<dbReference type="CDD" id="cd06626">
    <property type="entry name" value="STKc_MEKK4"/>
    <property type="match status" value="1"/>
</dbReference>
<dbReference type="GO" id="GO:0038066">
    <property type="term" value="P:p38MAPK cascade"/>
    <property type="evidence" value="ECO:0007669"/>
    <property type="project" value="TreeGrafter"/>
</dbReference>
<keyword evidence="11" id="KW-1185">Reference proteome</keyword>
<feature type="region of interest" description="Disordered" evidence="8">
    <location>
        <begin position="1199"/>
        <end position="1227"/>
    </location>
</feature>
<dbReference type="InterPro" id="IPR050538">
    <property type="entry name" value="MAP_kinase_kinase_kinase"/>
</dbReference>
<organism evidence="10 11">
    <name type="scientific">Hydnum rufescens UP504</name>
    <dbReference type="NCBI Taxonomy" id="1448309"/>
    <lineage>
        <taxon>Eukaryota</taxon>
        <taxon>Fungi</taxon>
        <taxon>Dikarya</taxon>
        <taxon>Basidiomycota</taxon>
        <taxon>Agaricomycotina</taxon>
        <taxon>Agaricomycetes</taxon>
        <taxon>Cantharellales</taxon>
        <taxon>Hydnaceae</taxon>
        <taxon>Hydnum</taxon>
    </lineage>
</organism>
<dbReference type="PANTHER" id="PTHR48016:SF32">
    <property type="entry name" value="MITOGEN-ACTIVATED PROTEIN KINASE KINASE KINASE 4"/>
    <property type="match status" value="1"/>
</dbReference>
<keyword evidence="4 7" id="KW-0547">Nucleotide-binding</keyword>
<evidence type="ECO:0000256" key="3">
    <source>
        <dbReference type="ARBA" id="ARBA00022679"/>
    </source>
</evidence>
<dbReference type="PROSITE" id="PS00108">
    <property type="entry name" value="PROTEIN_KINASE_ST"/>
    <property type="match status" value="1"/>
</dbReference>
<name>A0A9P6AZX7_9AGAM</name>
<dbReference type="Proteomes" id="UP000886523">
    <property type="component" value="Unassembled WGS sequence"/>
</dbReference>
<feature type="domain" description="Protein kinase" evidence="9">
    <location>
        <begin position="907"/>
        <end position="1189"/>
    </location>
</feature>
<protein>
    <recommendedName>
        <fullName evidence="9">Protein kinase domain-containing protein</fullName>
    </recommendedName>
</protein>
<dbReference type="InterPro" id="IPR008271">
    <property type="entry name" value="Ser/Thr_kinase_AS"/>
</dbReference>
<comment type="similarity">
    <text evidence="1">Belongs to the protein kinase superfamily. STE Ser/Thr protein kinase family. MAP kinase kinase kinase subfamily.</text>
</comment>
<evidence type="ECO:0000256" key="4">
    <source>
        <dbReference type="ARBA" id="ARBA00022741"/>
    </source>
</evidence>
<dbReference type="AlphaFoldDB" id="A0A9P6AZX7"/>
<evidence type="ECO:0000256" key="7">
    <source>
        <dbReference type="PROSITE-ProRule" id="PRU10141"/>
    </source>
</evidence>